<keyword evidence="3" id="KW-1185">Reference proteome</keyword>
<protein>
    <recommendedName>
        <fullName evidence="1">DUF7344 domain-containing protein</fullName>
    </recommendedName>
</protein>
<proteinExistence type="predicted"/>
<dbReference type="InterPro" id="IPR055768">
    <property type="entry name" value="DUF7344"/>
</dbReference>
<dbReference type="Proteomes" id="UP001597185">
    <property type="component" value="Unassembled WGS sequence"/>
</dbReference>
<comment type="caution">
    <text evidence="2">The sequence shown here is derived from an EMBL/GenBank/DDBJ whole genome shotgun (WGS) entry which is preliminary data.</text>
</comment>
<dbReference type="RefSeq" id="WP_256419340.1">
    <property type="nucleotide sequence ID" value="NZ_JANHDL010000017.1"/>
</dbReference>
<dbReference type="EMBL" id="JBHUDB010000020">
    <property type="protein sequence ID" value="MFD1572040.1"/>
    <property type="molecule type" value="Genomic_DNA"/>
</dbReference>
<gene>
    <name evidence="2" type="ORF">ACFR9T_15880</name>
</gene>
<reference evidence="2 3" key="1">
    <citation type="journal article" date="2019" name="Int. J. Syst. Evol. Microbiol.">
        <title>The Global Catalogue of Microorganisms (GCM) 10K type strain sequencing project: providing services to taxonomists for standard genome sequencing and annotation.</title>
        <authorList>
            <consortium name="The Broad Institute Genomics Platform"/>
            <consortium name="The Broad Institute Genome Sequencing Center for Infectious Disease"/>
            <person name="Wu L."/>
            <person name="Ma J."/>
        </authorList>
    </citation>
    <scope>NUCLEOTIDE SEQUENCE [LARGE SCALE GENOMIC DNA]</scope>
    <source>
        <strain evidence="2 3">CGMCC 1.12689</strain>
    </source>
</reference>
<evidence type="ECO:0000313" key="2">
    <source>
        <dbReference type="EMBL" id="MFD1572040.1"/>
    </source>
</evidence>
<feature type="domain" description="DUF7344" evidence="1">
    <location>
        <begin position="19"/>
        <end position="94"/>
    </location>
</feature>
<accession>A0ABD6C528</accession>
<organism evidence="2 3">
    <name type="scientific">Halorubrum laminariae</name>
    <dbReference type="NCBI Taxonomy" id="1433523"/>
    <lineage>
        <taxon>Archaea</taxon>
        <taxon>Methanobacteriati</taxon>
        <taxon>Methanobacteriota</taxon>
        <taxon>Stenosarchaea group</taxon>
        <taxon>Halobacteria</taxon>
        <taxon>Halobacteriales</taxon>
        <taxon>Haloferacaceae</taxon>
        <taxon>Halorubrum</taxon>
    </lineage>
</organism>
<evidence type="ECO:0000259" key="1">
    <source>
        <dbReference type="Pfam" id="PF24035"/>
    </source>
</evidence>
<sequence>MSDTLSRDQFQLPSDENIYQLLSGARRRQTIWCLAIADTWEMPLRQMALHVAAHNQNESTAELPRSEVTEMYHSLKRDHIGHLVSLDVLTIQEDNIISPGPAFFDILPVLIRTQTWEWKYNR</sequence>
<name>A0ABD6C528_9EURY</name>
<dbReference type="AlphaFoldDB" id="A0ABD6C528"/>
<dbReference type="Pfam" id="PF24035">
    <property type="entry name" value="DUF7344"/>
    <property type="match status" value="1"/>
</dbReference>
<evidence type="ECO:0000313" key="3">
    <source>
        <dbReference type="Proteomes" id="UP001597185"/>
    </source>
</evidence>